<keyword evidence="2" id="KW-0732">Signal</keyword>
<gene>
    <name evidence="5" type="ORF">P775_09530</name>
</gene>
<reference evidence="5 6" key="1">
    <citation type="submission" date="2013-09" db="EMBL/GenBank/DDBJ databases">
        <title>Genome sequencing of Phaeobacter antarcticus sp. nov. SM1211.</title>
        <authorList>
            <person name="Zhang X.-Y."/>
            <person name="Liu C."/>
            <person name="Chen X.-L."/>
            <person name="Xie B.-B."/>
            <person name="Qin Q.-L."/>
            <person name="Rong J.-C."/>
            <person name="Zhang Y.-Z."/>
        </authorList>
    </citation>
    <scope>NUCLEOTIDE SEQUENCE [LARGE SCALE GENOMIC DNA]</scope>
    <source>
        <strain evidence="5 6">SM1211</strain>
    </source>
</reference>
<accession>A0A2G8RFU9</accession>
<dbReference type="Gene3D" id="3.40.50.1460">
    <property type="match status" value="1"/>
</dbReference>
<dbReference type="OrthoDB" id="8092964at2"/>
<evidence type="ECO:0008006" key="7">
    <source>
        <dbReference type="Google" id="ProtNLM"/>
    </source>
</evidence>
<feature type="region of interest" description="Disordered" evidence="1">
    <location>
        <begin position="366"/>
        <end position="392"/>
    </location>
</feature>
<feature type="domain" description="Peptidoglycan binding-like" evidence="4">
    <location>
        <begin position="499"/>
        <end position="554"/>
    </location>
</feature>
<dbReference type="InterPro" id="IPR002477">
    <property type="entry name" value="Peptidoglycan-bd-like"/>
</dbReference>
<feature type="signal peptide" evidence="2">
    <location>
        <begin position="1"/>
        <end position="21"/>
    </location>
</feature>
<dbReference type="InterPro" id="IPR011600">
    <property type="entry name" value="Pept_C14_caspase"/>
</dbReference>
<organism evidence="5 6">
    <name type="scientific">Puniceibacterium antarcticum</name>
    <dbReference type="NCBI Taxonomy" id="1206336"/>
    <lineage>
        <taxon>Bacteria</taxon>
        <taxon>Pseudomonadati</taxon>
        <taxon>Pseudomonadota</taxon>
        <taxon>Alphaproteobacteria</taxon>
        <taxon>Rhodobacterales</taxon>
        <taxon>Paracoccaceae</taxon>
        <taxon>Puniceibacterium</taxon>
    </lineage>
</organism>
<dbReference type="Proteomes" id="UP000231259">
    <property type="component" value="Unassembled WGS sequence"/>
</dbReference>
<sequence length="561" mass="60012">MMRILMGSVAVLSFAAGAAWAESDALIIGNSDYSVMERLTGGDGVLSATAPLEKAGFQVVSLGQATATQMQDGFGRFLSGLDPAADRVAVVLSGRFAHTLTDSYLLPVEMTSPLDDATVLRDGLPLSQVMAVLGRYPGQALLLLGDGDAGEFDGQIVTGGLGDLAVPQGVSVLQGPASDVAKFARSDLGQSGESVLDAGTVAGLRVSGYAPQGFVFMKTAAVAPGTATAPGAAPAPTPKPQVSESDEALWQSVRERDDVAGYQSYLDAFPRGTHASDAQARIDAIKAEPFRDARQGEDALSLSRDARREIQRDLSLLEFDTKGIDGIFGPGTRTAVQSWQGKNGFPASGYLSEEQITRLNGQADRRAADLEAQAQERQAEQERLDRAYWDETGAEGDAPGLRAYLKRYPDGVFAEVAQERLSGFEDEQRQQAATRDREAWDQARAVGSIAGYQSYLETFPEGAFAEQARAEIDAQQVPSADAQAEAQAEAQEAALNLNQSARRIAEDRLEALGLKPGEVDGVFDERTRRAIRRYQESRELNVTGYLDQSTVVRLLADSILR</sequence>
<dbReference type="SUPFAM" id="SSF47090">
    <property type="entry name" value="PGBD-like"/>
    <property type="match status" value="2"/>
</dbReference>
<proteinExistence type="predicted"/>
<comment type="caution">
    <text evidence="5">The sequence shown here is derived from an EMBL/GenBank/DDBJ whole genome shotgun (WGS) entry which is preliminary data.</text>
</comment>
<keyword evidence="6" id="KW-1185">Reference proteome</keyword>
<evidence type="ECO:0000259" key="4">
    <source>
        <dbReference type="Pfam" id="PF01471"/>
    </source>
</evidence>
<dbReference type="GO" id="GO:0004197">
    <property type="term" value="F:cysteine-type endopeptidase activity"/>
    <property type="evidence" value="ECO:0007669"/>
    <property type="project" value="InterPro"/>
</dbReference>
<evidence type="ECO:0000313" key="5">
    <source>
        <dbReference type="EMBL" id="PIL20455.1"/>
    </source>
</evidence>
<evidence type="ECO:0000256" key="2">
    <source>
        <dbReference type="SAM" id="SignalP"/>
    </source>
</evidence>
<dbReference type="Gene3D" id="1.10.101.10">
    <property type="entry name" value="PGBD-like superfamily/PGBD"/>
    <property type="match status" value="2"/>
</dbReference>
<dbReference type="EMBL" id="AWWI01000062">
    <property type="protein sequence ID" value="PIL20455.1"/>
    <property type="molecule type" value="Genomic_DNA"/>
</dbReference>
<evidence type="ECO:0000259" key="3">
    <source>
        <dbReference type="Pfam" id="PF00656"/>
    </source>
</evidence>
<evidence type="ECO:0000256" key="1">
    <source>
        <dbReference type="SAM" id="MobiDB-lite"/>
    </source>
</evidence>
<protein>
    <recommendedName>
        <fullName evidence="7">Peptidoglycan binding-like domain-containing protein</fullName>
    </recommendedName>
</protein>
<dbReference type="RefSeq" id="WP_099910698.1">
    <property type="nucleotide sequence ID" value="NZ_AWWI01000062.1"/>
</dbReference>
<dbReference type="Pfam" id="PF00656">
    <property type="entry name" value="Peptidase_C14"/>
    <property type="match status" value="1"/>
</dbReference>
<dbReference type="GO" id="GO:0006508">
    <property type="term" value="P:proteolysis"/>
    <property type="evidence" value="ECO:0007669"/>
    <property type="project" value="InterPro"/>
</dbReference>
<feature type="compositionally biased region" description="Basic and acidic residues" evidence="1">
    <location>
        <begin position="377"/>
        <end position="389"/>
    </location>
</feature>
<feature type="domain" description="Peptidase C14 caspase" evidence="3">
    <location>
        <begin position="25"/>
        <end position="119"/>
    </location>
</feature>
<dbReference type="SUPFAM" id="SSF52129">
    <property type="entry name" value="Caspase-like"/>
    <property type="match status" value="1"/>
</dbReference>
<feature type="chain" id="PRO_5013890063" description="Peptidoglycan binding-like domain-containing protein" evidence="2">
    <location>
        <begin position="22"/>
        <end position="561"/>
    </location>
</feature>
<name>A0A2G8RFU9_9RHOB</name>
<evidence type="ECO:0000313" key="6">
    <source>
        <dbReference type="Proteomes" id="UP000231259"/>
    </source>
</evidence>
<feature type="domain" description="Peptidoglycan binding-like" evidence="4">
    <location>
        <begin position="304"/>
        <end position="359"/>
    </location>
</feature>
<dbReference type="Pfam" id="PF01471">
    <property type="entry name" value="PG_binding_1"/>
    <property type="match status" value="2"/>
</dbReference>
<dbReference type="AlphaFoldDB" id="A0A2G8RFU9"/>
<dbReference type="InterPro" id="IPR036366">
    <property type="entry name" value="PGBDSf"/>
</dbReference>
<dbReference type="InterPro" id="IPR036365">
    <property type="entry name" value="PGBD-like_sf"/>
</dbReference>
<dbReference type="InterPro" id="IPR029030">
    <property type="entry name" value="Caspase-like_dom_sf"/>
</dbReference>